<reference evidence="1 2" key="1">
    <citation type="submission" date="2024-02" db="EMBL/GenBank/DDBJ databases">
        <authorList>
            <person name="Grouzdev D."/>
        </authorList>
    </citation>
    <scope>NUCLEOTIDE SEQUENCE [LARGE SCALE GENOMIC DNA]</scope>
    <source>
        <strain evidence="1 2">9N</strain>
    </source>
</reference>
<dbReference type="PANTHER" id="PTHR43431:SF7">
    <property type="entry name" value="OXIDOREDUCTASE, SHORT CHAIN DEHYDROGENASE_REDUCTASE FAMILY (AFU_ORTHOLOGUE AFUA_5G14000)"/>
    <property type="match status" value="1"/>
</dbReference>
<dbReference type="EMBL" id="JAZHYN010000003">
    <property type="protein sequence ID" value="MEF3365244.1"/>
    <property type="molecule type" value="Genomic_DNA"/>
</dbReference>
<protein>
    <submittedName>
        <fullName evidence="1">SDR family NAD(P)-dependent oxidoreductase</fullName>
    </submittedName>
</protein>
<dbReference type="InterPro" id="IPR036291">
    <property type="entry name" value="NAD(P)-bd_dom_sf"/>
</dbReference>
<dbReference type="Gene3D" id="3.40.50.720">
    <property type="entry name" value="NAD(P)-binding Rossmann-like Domain"/>
    <property type="match status" value="1"/>
</dbReference>
<dbReference type="Pfam" id="PF00106">
    <property type="entry name" value="adh_short"/>
    <property type="match status" value="1"/>
</dbReference>
<comment type="caution">
    <text evidence="1">The sequence shown here is derived from an EMBL/GenBank/DDBJ whole genome shotgun (WGS) entry which is preliminary data.</text>
</comment>
<keyword evidence="2" id="KW-1185">Reference proteome</keyword>
<dbReference type="PRINTS" id="PR00081">
    <property type="entry name" value="GDHRDH"/>
</dbReference>
<dbReference type="PANTHER" id="PTHR43431">
    <property type="entry name" value="OXIDOREDUCTASE, SHORT CHAIN DEHYDROGENASE/REDUCTASE FAMILY (AFU_ORTHOLOGUE AFUA_5G14000)"/>
    <property type="match status" value="1"/>
</dbReference>
<name>A0ABU7XDL3_9HYPH</name>
<dbReference type="Proteomes" id="UP001350748">
    <property type="component" value="Unassembled WGS sequence"/>
</dbReference>
<proteinExistence type="predicted"/>
<dbReference type="InterPro" id="IPR002347">
    <property type="entry name" value="SDR_fam"/>
</dbReference>
<accession>A0ABU7XDL3</accession>
<evidence type="ECO:0000313" key="1">
    <source>
        <dbReference type="EMBL" id="MEF3365244.1"/>
    </source>
</evidence>
<dbReference type="SUPFAM" id="SSF51735">
    <property type="entry name" value="NAD(P)-binding Rossmann-fold domains"/>
    <property type="match status" value="1"/>
</dbReference>
<gene>
    <name evidence="1" type="ORF">V3H18_01715</name>
</gene>
<evidence type="ECO:0000313" key="2">
    <source>
        <dbReference type="Proteomes" id="UP001350748"/>
    </source>
</evidence>
<sequence>MAAETTPPQKKPSAIVVGVGVELGLGAAVVRRFARENFHVFVAGRTREKLDRVVAGVAAGGGSAEAVATDATNEGDVRNLFTKAFDADAAHEAPSVVVFNAGANARIPFAEITPAQFEAYWRIGCFGGFLVGQEAARRLLPLGRGTIIFTGATGSLRGSANFAHFAVAKAGLRMISQSMSREYGPAGLHVAHVVIDGGINGEWLRGLMPDFVNARGDDGLLDIDAIAETYWRIHQQPRSAWTQEMDLRPYKERF</sequence>
<organism evidence="1 2">
    <name type="scientific">Methylocystis borbori</name>
    <dbReference type="NCBI Taxonomy" id="3118750"/>
    <lineage>
        <taxon>Bacteria</taxon>
        <taxon>Pseudomonadati</taxon>
        <taxon>Pseudomonadota</taxon>
        <taxon>Alphaproteobacteria</taxon>
        <taxon>Hyphomicrobiales</taxon>
        <taxon>Methylocystaceae</taxon>
        <taxon>Methylocystis</taxon>
    </lineage>
</organism>
<dbReference type="RefSeq" id="WP_332080150.1">
    <property type="nucleotide sequence ID" value="NZ_JAZHYN010000003.1"/>
</dbReference>